<dbReference type="Gene3D" id="1.25.40.10">
    <property type="entry name" value="Tetratricopeptide repeat domain"/>
    <property type="match status" value="1"/>
</dbReference>
<reference evidence="1 2" key="1">
    <citation type="submission" date="2015-08" db="EMBL/GenBank/DDBJ databases">
        <title>Whole genome sequence of Flavobacterium akiainvivens IK-1T, from decaying Wikstroemia oahuensis, an endemic Hawaiian shrub.</title>
        <authorList>
            <person name="Wan X."/>
            <person name="Hou S."/>
            <person name="Saito J."/>
            <person name="Donachie S."/>
        </authorList>
    </citation>
    <scope>NUCLEOTIDE SEQUENCE [LARGE SCALE GENOMIC DNA]</scope>
    <source>
        <strain evidence="1 2">IK-1</strain>
    </source>
</reference>
<evidence type="ECO:0000313" key="1">
    <source>
        <dbReference type="EMBL" id="KOS05283.1"/>
    </source>
</evidence>
<dbReference type="InterPro" id="IPR046880">
    <property type="entry name" value="TPR-S"/>
</dbReference>
<dbReference type="PATRIC" id="fig|1202724.3.peg.817"/>
<sequence length="412" mass="47229">MLMKKICFVIMGYGKKTDPTLGKTFDLDKTYHNIIKPAVVAAGYECVRGDEVQESGLIDRSMYGLLIYSDLVIADITTFNPNAIYELGVRHAAKPFSTIVMKEKDGNIPFDINHNKTFTYSHMGEDISATEATRCQGALTSLILSIEKSQEVDSPLFQHIQSVKPYVLPEDEYIQLIKELAEKEKLIFALVEQAKVEMAKNNFIEAIKYWKKACDKINNDSYFIQQLALCTYKSKSPSEKIALQDALNIIAQLEPDGRTTNDPETLGITGAIYKRLWLIDNNEIEYLDRAIKYYDKGFAINSDYYTGENYALCLDLKGAYINDDEEKIYCKIEAKKARRKIIDIIDNLRLDEDFLIRSDLKWIYATLANCHLALNNDAEFKENEALFMEKSPLDWELETYNNSKKHIQNLNN</sequence>
<dbReference type="STRING" id="1202724.AM493_03960"/>
<name>A0A0M8M7W7_9FLAO</name>
<dbReference type="EMBL" id="LIYD01000005">
    <property type="protein sequence ID" value="KOS05283.1"/>
    <property type="molecule type" value="Genomic_DNA"/>
</dbReference>
<gene>
    <name evidence="1" type="ORF">AM493_03960</name>
</gene>
<comment type="caution">
    <text evidence="1">The sequence shown here is derived from an EMBL/GenBank/DDBJ whole genome shotgun (WGS) entry which is preliminary data.</text>
</comment>
<keyword evidence="2" id="KW-1185">Reference proteome</keyword>
<dbReference type="AlphaFoldDB" id="A0A0M8M7W7"/>
<dbReference type="OrthoDB" id="9815193at2"/>
<protein>
    <submittedName>
        <fullName evidence="1">Uncharacterized protein</fullName>
    </submittedName>
</protein>
<organism evidence="1 2">
    <name type="scientific">Flavobacterium akiainvivens</name>
    <dbReference type="NCBI Taxonomy" id="1202724"/>
    <lineage>
        <taxon>Bacteria</taxon>
        <taxon>Pseudomonadati</taxon>
        <taxon>Bacteroidota</taxon>
        <taxon>Flavobacteriia</taxon>
        <taxon>Flavobacteriales</taxon>
        <taxon>Flavobacteriaceae</taxon>
        <taxon>Flavobacterium</taxon>
    </lineage>
</organism>
<dbReference type="InterPro" id="IPR011990">
    <property type="entry name" value="TPR-like_helical_dom_sf"/>
</dbReference>
<evidence type="ECO:0000313" key="2">
    <source>
        <dbReference type="Proteomes" id="UP000037755"/>
    </source>
</evidence>
<dbReference type="Pfam" id="PF20308">
    <property type="entry name" value="TPR-S"/>
    <property type="match status" value="1"/>
</dbReference>
<accession>A0A0M8M7W7</accession>
<dbReference type="Proteomes" id="UP000037755">
    <property type="component" value="Unassembled WGS sequence"/>
</dbReference>
<proteinExistence type="predicted"/>